<organism evidence="1 2">
    <name type="scientific">Desulfoscipio geothermicus DSM 3669</name>
    <dbReference type="NCBI Taxonomy" id="1121426"/>
    <lineage>
        <taxon>Bacteria</taxon>
        <taxon>Bacillati</taxon>
        <taxon>Bacillota</taxon>
        <taxon>Clostridia</taxon>
        <taxon>Eubacteriales</taxon>
        <taxon>Desulfallaceae</taxon>
        <taxon>Desulfoscipio</taxon>
    </lineage>
</organism>
<protein>
    <submittedName>
        <fullName evidence="1">Uncharacterized protein</fullName>
    </submittedName>
</protein>
<dbReference type="AlphaFoldDB" id="A0A1I6E244"/>
<dbReference type="InterPro" id="IPR027417">
    <property type="entry name" value="P-loop_NTPase"/>
</dbReference>
<gene>
    <name evidence="1" type="ORF">SAMN05660706_12324</name>
</gene>
<dbReference type="OrthoDB" id="2049243at2"/>
<dbReference type="Gene3D" id="3.40.50.300">
    <property type="entry name" value="P-loop containing nucleotide triphosphate hydrolases"/>
    <property type="match status" value="1"/>
</dbReference>
<name>A0A1I6E244_9FIRM</name>
<evidence type="ECO:0000313" key="2">
    <source>
        <dbReference type="Proteomes" id="UP000199584"/>
    </source>
</evidence>
<dbReference type="Proteomes" id="UP000199584">
    <property type="component" value="Unassembled WGS sequence"/>
</dbReference>
<keyword evidence="2" id="KW-1185">Reference proteome</keyword>
<dbReference type="EMBL" id="FOYM01000023">
    <property type="protein sequence ID" value="SFR11621.1"/>
    <property type="molecule type" value="Genomic_DNA"/>
</dbReference>
<evidence type="ECO:0000313" key="1">
    <source>
        <dbReference type="EMBL" id="SFR11621.1"/>
    </source>
</evidence>
<proteinExistence type="predicted"/>
<dbReference type="STRING" id="39060.SAMN05660706_12324"/>
<dbReference type="RefSeq" id="WP_092485224.1">
    <property type="nucleotide sequence ID" value="NZ_FOYM01000023.1"/>
</dbReference>
<reference evidence="2" key="1">
    <citation type="submission" date="2016-10" db="EMBL/GenBank/DDBJ databases">
        <authorList>
            <person name="Varghese N."/>
            <person name="Submissions S."/>
        </authorList>
    </citation>
    <scope>NUCLEOTIDE SEQUENCE [LARGE SCALE GENOMIC DNA]</scope>
    <source>
        <strain evidence="2">DSM 3669</strain>
    </source>
</reference>
<accession>A0A1I6E244</accession>
<sequence length="372" mass="40321">MYAVVVAPQRAEQVLAVVRELGDLVFCQAEKMDSGGIKSMFQSLARVAADTLVLDVDVGPGDDLVRAVKGYRIARPGVRIVLLVSDREPGDDTVAQLVGLGIYDIAAGKDDSDWAQLTGRILQAPPATFAQAARWHVSHDREQNGTSDRVVIERHPIGAVTISVAGAASGIGCTHTALAIASHIARSKYAAALLEFSSRRSLVYLVRALNMREGEIPGSYRVGNLHIFPIGPDVDNAELDRAFYKKLQQIRGKYKYIVVDLGELSNSKIADFSRSSLAVVVASAAPWRWNDLLSVLSLCGEQGNVGLVFAAPSEKSFKKLASEIGLKAGYLPYTPDPLKPDEAGEALQELLSEVLPDKVVEQKRSFLRFLKK</sequence>
<dbReference type="SUPFAM" id="SSF52540">
    <property type="entry name" value="P-loop containing nucleoside triphosphate hydrolases"/>
    <property type="match status" value="1"/>
</dbReference>